<dbReference type="PANTHER" id="PTHR23501:SF84">
    <property type="entry name" value="VACUOLAR MEMBRANE AMINO ACID UPTAKE TRANSPORTER FNX2"/>
    <property type="match status" value="1"/>
</dbReference>
<dbReference type="GO" id="GO:0015174">
    <property type="term" value="F:basic amino acid transmembrane transporter activity"/>
    <property type="evidence" value="ECO:0007669"/>
    <property type="project" value="TreeGrafter"/>
</dbReference>
<sequence>MAISASPSAPTALLRSRPHDGVDRDFSSRRSASENEDCGSEEMGQVRKDLGNRTYVLLPSVAIGLLLAAMDQLITLAAYAKIGNDLNAMNSMSWIATSYFLTLTSCQPLYGKLSDIFGRKVCLLFAYAIFGIGCLGCGLSQSLLQLCIARGIAGIGGGGITALVSILISVTVPLRDRGIWQGYIDTIFATGTLAGAPLGGILADSIGWRWSFIGQAPMCLLAGLALHFLLPMPPSSPSPRNELLSKMKSIDFSGALALVSSILALLLGLDSGSNVGWTQPQTLIPLAITPLLVAAFIYNEVHVASHPFAPGHIIFNPSMFACYMANFFGVASQMGAFFFLPLFFQAVQGFSATLSGTLLMPGMAFGVLSSIGSGWVIKKTGKFYWINVLAFGLAFLSTPLLALGFWRKSVALQVLAFIASSIGIYAGISTVLIALLANTTMADTAVTVACSYMFRSLGASVGVSTSSALLQYVLRTELAHRLSHDKGLVDEIGQRVRQNIDYIKELPPIVAAIVRSSYLHASVIALAPPVLCGLLAFIFTFWVRETALRKK</sequence>
<evidence type="ECO:0000256" key="1">
    <source>
        <dbReference type="ARBA" id="ARBA00004127"/>
    </source>
</evidence>
<dbReference type="SUPFAM" id="SSF103473">
    <property type="entry name" value="MFS general substrate transporter"/>
    <property type="match status" value="1"/>
</dbReference>
<dbReference type="Gene3D" id="1.20.1720.10">
    <property type="entry name" value="Multidrug resistance protein D"/>
    <property type="match status" value="1"/>
</dbReference>
<dbReference type="EMBL" id="CP023323">
    <property type="protein sequence ID" value="ATY60303.1"/>
    <property type="molecule type" value="Genomic_DNA"/>
</dbReference>
<dbReference type="AlphaFoldDB" id="A0A2H4SB51"/>
<feature type="region of interest" description="Disordered" evidence="7">
    <location>
        <begin position="1"/>
        <end position="43"/>
    </location>
</feature>
<evidence type="ECO:0000313" key="11">
    <source>
        <dbReference type="Proteomes" id="UP000323067"/>
    </source>
</evidence>
<feature type="transmembrane region" description="Helical" evidence="8">
    <location>
        <begin position="122"/>
        <end position="142"/>
    </location>
</feature>
<feature type="transmembrane region" description="Helical" evidence="8">
    <location>
        <begin position="384"/>
        <end position="406"/>
    </location>
</feature>
<feature type="domain" description="Major facilitator superfamily (MFS) profile" evidence="9">
    <location>
        <begin position="57"/>
        <end position="547"/>
    </location>
</feature>
<feature type="transmembrane region" description="Helical" evidence="8">
    <location>
        <begin position="148"/>
        <end position="170"/>
    </location>
</feature>
<dbReference type="GO" id="GO:0012505">
    <property type="term" value="C:endomembrane system"/>
    <property type="evidence" value="ECO:0007669"/>
    <property type="project" value="UniProtKB-SubCell"/>
</dbReference>
<feature type="transmembrane region" description="Helical" evidence="8">
    <location>
        <begin position="55"/>
        <end position="80"/>
    </location>
</feature>
<feature type="transmembrane region" description="Helical" evidence="8">
    <location>
        <begin position="208"/>
        <end position="230"/>
    </location>
</feature>
<evidence type="ECO:0000256" key="5">
    <source>
        <dbReference type="ARBA" id="ARBA00022989"/>
    </source>
</evidence>
<evidence type="ECO:0000256" key="2">
    <source>
        <dbReference type="ARBA" id="ARBA00008335"/>
    </source>
</evidence>
<dbReference type="FunFam" id="1.20.1720.10:FF:000013">
    <property type="entry name" value="Related to multidrug resistance proteins"/>
    <property type="match status" value="1"/>
</dbReference>
<dbReference type="InterPro" id="IPR036259">
    <property type="entry name" value="MFS_trans_sf"/>
</dbReference>
<comment type="subcellular location">
    <subcellularLocation>
        <location evidence="1">Endomembrane system</location>
        <topology evidence="1">Multi-pass membrane protein</topology>
    </subcellularLocation>
</comment>
<dbReference type="Pfam" id="PF07690">
    <property type="entry name" value="MFS_1"/>
    <property type="match status" value="1"/>
</dbReference>
<feature type="transmembrane region" description="Helical" evidence="8">
    <location>
        <begin position="281"/>
        <end position="299"/>
    </location>
</feature>
<feature type="compositionally biased region" description="Basic and acidic residues" evidence="7">
    <location>
        <begin position="17"/>
        <end position="33"/>
    </location>
</feature>
<evidence type="ECO:0000259" key="9">
    <source>
        <dbReference type="PROSITE" id="PS50850"/>
    </source>
</evidence>
<feature type="transmembrane region" description="Helical" evidence="8">
    <location>
        <begin position="518"/>
        <end position="543"/>
    </location>
</feature>
<dbReference type="PANTHER" id="PTHR23501">
    <property type="entry name" value="MAJOR FACILITATOR SUPERFAMILY"/>
    <property type="match status" value="1"/>
</dbReference>
<feature type="transmembrane region" description="Helical" evidence="8">
    <location>
        <begin position="457"/>
        <end position="474"/>
    </location>
</feature>
<evidence type="ECO:0000256" key="4">
    <source>
        <dbReference type="ARBA" id="ARBA00022692"/>
    </source>
</evidence>
<feature type="transmembrane region" description="Helical" evidence="8">
    <location>
        <begin position="250"/>
        <end position="269"/>
    </location>
</feature>
<feature type="transmembrane region" description="Helical" evidence="8">
    <location>
        <begin position="92"/>
        <end position="110"/>
    </location>
</feature>
<name>A0A2H4SB51_CORMI</name>
<evidence type="ECO:0000256" key="8">
    <source>
        <dbReference type="SAM" id="Phobius"/>
    </source>
</evidence>
<dbReference type="InterPro" id="IPR011701">
    <property type="entry name" value="MFS"/>
</dbReference>
<feature type="transmembrane region" description="Helical" evidence="8">
    <location>
        <begin position="356"/>
        <end position="377"/>
    </location>
</feature>
<feature type="transmembrane region" description="Helical" evidence="8">
    <location>
        <begin position="412"/>
        <end position="436"/>
    </location>
</feature>
<gene>
    <name evidence="10" type="ORF">A9K55_005906</name>
</gene>
<keyword evidence="4 8" id="KW-0812">Transmembrane</keyword>
<dbReference type="PROSITE" id="PS50850">
    <property type="entry name" value="MFS"/>
    <property type="match status" value="1"/>
</dbReference>
<dbReference type="VEuPathDB" id="FungiDB:CCM_03057"/>
<evidence type="ECO:0000256" key="6">
    <source>
        <dbReference type="ARBA" id="ARBA00023136"/>
    </source>
</evidence>
<dbReference type="GO" id="GO:0000329">
    <property type="term" value="C:fungal-type vacuole membrane"/>
    <property type="evidence" value="ECO:0007669"/>
    <property type="project" value="TreeGrafter"/>
</dbReference>
<organism evidence="10 11">
    <name type="scientific">Cordyceps militaris</name>
    <name type="common">Caterpillar fungus</name>
    <name type="synonym">Clavaria militaris</name>
    <dbReference type="NCBI Taxonomy" id="73501"/>
    <lineage>
        <taxon>Eukaryota</taxon>
        <taxon>Fungi</taxon>
        <taxon>Dikarya</taxon>
        <taxon>Ascomycota</taxon>
        <taxon>Pezizomycotina</taxon>
        <taxon>Sordariomycetes</taxon>
        <taxon>Hypocreomycetidae</taxon>
        <taxon>Hypocreales</taxon>
        <taxon>Cordycipitaceae</taxon>
        <taxon>Cordyceps</taxon>
    </lineage>
</organism>
<dbReference type="VEuPathDB" id="FungiDB:A9K55_005906"/>
<reference evidence="10 11" key="1">
    <citation type="journal article" date="2017" name="BMC Genomics">
        <title>Chromosome level assembly and secondary metabolite potential of the parasitic fungus Cordyceps militaris.</title>
        <authorList>
            <person name="Kramer G.J."/>
            <person name="Nodwell J.R."/>
        </authorList>
    </citation>
    <scope>NUCLEOTIDE SEQUENCE [LARGE SCALE GENOMIC DNA]</scope>
    <source>
        <strain evidence="10 11">ATCC 34164</strain>
    </source>
</reference>
<protein>
    <submittedName>
        <fullName evidence="10">MFS multidrug</fullName>
    </submittedName>
</protein>
<dbReference type="Gene3D" id="1.20.1250.20">
    <property type="entry name" value="MFS general substrate transporter like domains"/>
    <property type="match status" value="1"/>
</dbReference>
<keyword evidence="3" id="KW-0813">Transport</keyword>
<dbReference type="GO" id="GO:0046943">
    <property type="term" value="F:carboxylic acid transmembrane transporter activity"/>
    <property type="evidence" value="ECO:0007669"/>
    <property type="project" value="UniProtKB-ARBA"/>
</dbReference>
<evidence type="ECO:0000313" key="10">
    <source>
        <dbReference type="EMBL" id="ATY60303.1"/>
    </source>
</evidence>
<feature type="transmembrane region" description="Helical" evidence="8">
    <location>
        <begin position="320"/>
        <end position="344"/>
    </location>
</feature>
<dbReference type="InterPro" id="IPR020846">
    <property type="entry name" value="MFS_dom"/>
</dbReference>
<feature type="transmembrane region" description="Helical" evidence="8">
    <location>
        <begin position="182"/>
        <end position="202"/>
    </location>
</feature>
<proteinExistence type="inferred from homology"/>
<comment type="similarity">
    <text evidence="2">Belongs to the major facilitator superfamily.</text>
</comment>
<evidence type="ECO:0000256" key="3">
    <source>
        <dbReference type="ARBA" id="ARBA00022448"/>
    </source>
</evidence>
<accession>A0A2H4SB51</accession>
<evidence type="ECO:0000256" key="7">
    <source>
        <dbReference type="SAM" id="MobiDB-lite"/>
    </source>
</evidence>
<keyword evidence="5 8" id="KW-1133">Transmembrane helix</keyword>
<keyword evidence="6 8" id="KW-0472">Membrane</keyword>
<dbReference type="Proteomes" id="UP000323067">
    <property type="component" value="Chromosome vi"/>
</dbReference>